<sequence length="51" mass="6169">MTMEKNLKYHNHYARDITSLKKELKQQKCRNFYVFSGKNLAVDIMNQIITY</sequence>
<proteinExistence type="predicted"/>
<protein>
    <submittedName>
        <fullName evidence="1">Uncharacterized protein</fullName>
    </submittedName>
</protein>
<dbReference type="AlphaFoldDB" id="A0A382TZ84"/>
<dbReference type="EMBL" id="UINC01140267">
    <property type="protein sequence ID" value="SVD27313.1"/>
    <property type="molecule type" value="Genomic_DNA"/>
</dbReference>
<accession>A0A382TZ84</accession>
<gene>
    <name evidence="1" type="ORF">METZ01_LOCUS380167</name>
</gene>
<organism evidence="1">
    <name type="scientific">marine metagenome</name>
    <dbReference type="NCBI Taxonomy" id="408172"/>
    <lineage>
        <taxon>unclassified sequences</taxon>
        <taxon>metagenomes</taxon>
        <taxon>ecological metagenomes</taxon>
    </lineage>
</organism>
<name>A0A382TZ84_9ZZZZ</name>
<reference evidence="1" key="1">
    <citation type="submission" date="2018-05" db="EMBL/GenBank/DDBJ databases">
        <authorList>
            <person name="Lanie J.A."/>
            <person name="Ng W.-L."/>
            <person name="Kazmierczak K.M."/>
            <person name="Andrzejewski T.M."/>
            <person name="Davidsen T.M."/>
            <person name="Wayne K.J."/>
            <person name="Tettelin H."/>
            <person name="Glass J.I."/>
            <person name="Rusch D."/>
            <person name="Podicherti R."/>
            <person name="Tsui H.-C.T."/>
            <person name="Winkler M.E."/>
        </authorList>
    </citation>
    <scope>NUCLEOTIDE SEQUENCE</scope>
</reference>
<evidence type="ECO:0000313" key="1">
    <source>
        <dbReference type="EMBL" id="SVD27313.1"/>
    </source>
</evidence>